<accession>A0A2M8LDF1</accession>
<dbReference type="CDD" id="cd16320">
    <property type="entry name" value="MraZ_N"/>
    <property type="match status" value="1"/>
</dbReference>
<evidence type="ECO:0000256" key="3">
    <source>
        <dbReference type="ARBA" id="ARBA00022737"/>
    </source>
</evidence>
<comment type="caution">
    <text evidence="9">The sequence shown here is derived from an EMBL/GenBank/DDBJ whole genome shotgun (WGS) entry which is preliminary data.</text>
</comment>
<dbReference type="GO" id="GO:0009295">
    <property type="term" value="C:nucleoid"/>
    <property type="evidence" value="ECO:0007669"/>
    <property type="project" value="UniProtKB-SubCell"/>
</dbReference>
<dbReference type="GO" id="GO:0000976">
    <property type="term" value="F:transcription cis-regulatory region binding"/>
    <property type="evidence" value="ECO:0007669"/>
    <property type="project" value="TreeGrafter"/>
</dbReference>
<dbReference type="PANTHER" id="PTHR34701">
    <property type="entry name" value="TRANSCRIPTIONAL REGULATOR MRAZ"/>
    <property type="match status" value="1"/>
</dbReference>
<feature type="domain" description="SpoVT-AbrB" evidence="8">
    <location>
        <begin position="5"/>
        <end position="47"/>
    </location>
</feature>
<dbReference type="NCBIfam" id="TIGR00242">
    <property type="entry name" value="division/cell wall cluster transcriptional repressor MraZ"/>
    <property type="match status" value="1"/>
</dbReference>
<dbReference type="InterPro" id="IPR035644">
    <property type="entry name" value="MraZ_C"/>
</dbReference>
<dbReference type="Gene3D" id="3.40.1550.20">
    <property type="entry name" value="Transcriptional regulator MraZ domain"/>
    <property type="match status" value="1"/>
</dbReference>
<keyword evidence="4 7" id="KW-0805">Transcription regulation</keyword>
<evidence type="ECO:0000256" key="7">
    <source>
        <dbReference type="HAMAP-Rule" id="MF_01008"/>
    </source>
</evidence>
<dbReference type="InterPro" id="IPR020603">
    <property type="entry name" value="MraZ_dom"/>
</dbReference>
<dbReference type="GO" id="GO:0051301">
    <property type="term" value="P:cell division"/>
    <property type="evidence" value="ECO:0007669"/>
    <property type="project" value="UniProtKB-KW"/>
</dbReference>
<dbReference type="InterPro" id="IPR003444">
    <property type="entry name" value="MraZ"/>
</dbReference>
<comment type="subcellular location">
    <subcellularLocation>
        <location evidence="7">Cytoplasm</location>
        <location evidence="7">Nucleoid</location>
    </subcellularLocation>
</comment>
<dbReference type="InterPro" id="IPR038619">
    <property type="entry name" value="MraZ_sf"/>
</dbReference>
<reference evidence="9 10" key="1">
    <citation type="submission" date="2017-09" db="EMBL/GenBank/DDBJ databases">
        <title>Depth-based differentiation of microbial function through sediment-hosted aquifers and enrichment of novel symbionts in the deep terrestrial subsurface.</title>
        <authorList>
            <person name="Probst A.J."/>
            <person name="Ladd B."/>
            <person name="Jarett J.K."/>
            <person name="Geller-Mcgrath D.E."/>
            <person name="Sieber C.M."/>
            <person name="Emerson J.B."/>
            <person name="Anantharaman K."/>
            <person name="Thomas B.C."/>
            <person name="Malmstrom R."/>
            <person name="Stieglmeier M."/>
            <person name="Klingl A."/>
            <person name="Woyke T."/>
            <person name="Ryan C.M."/>
            <person name="Banfield J.F."/>
        </authorList>
    </citation>
    <scope>NUCLEOTIDE SEQUENCE [LARGE SCALE GENOMIC DNA]</scope>
    <source>
        <strain evidence="9">CG10_big_fil_rev_8_21_14_0_10_48_11</strain>
    </source>
</reference>
<keyword evidence="9" id="KW-0132">Cell division</keyword>
<dbReference type="EMBL" id="PFET01000016">
    <property type="protein sequence ID" value="PJE75469.1"/>
    <property type="molecule type" value="Genomic_DNA"/>
</dbReference>
<gene>
    <name evidence="7" type="primary">mraZ</name>
    <name evidence="9" type="ORF">COV04_04675</name>
</gene>
<dbReference type="SUPFAM" id="SSF89447">
    <property type="entry name" value="AbrB/MazE/MraZ-like"/>
    <property type="match status" value="1"/>
</dbReference>
<evidence type="ECO:0000256" key="1">
    <source>
        <dbReference type="ARBA" id="ARBA00013860"/>
    </source>
</evidence>
<comment type="subunit">
    <text evidence="7">Forms oligomers.</text>
</comment>
<dbReference type="GO" id="GO:0005737">
    <property type="term" value="C:cytoplasm"/>
    <property type="evidence" value="ECO:0007669"/>
    <property type="project" value="UniProtKB-UniRule"/>
</dbReference>
<evidence type="ECO:0000313" key="9">
    <source>
        <dbReference type="EMBL" id="PJE75469.1"/>
    </source>
</evidence>
<proteinExistence type="inferred from homology"/>
<evidence type="ECO:0000256" key="4">
    <source>
        <dbReference type="ARBA" id="ARBA00023015"/>
    </source>
</evidence>
<dbReference type="PANTHER" id="PTHR34701:SF1">
    <property type="entry name" value="TRANSCRIPTIONAL REGULATOR MRAZ"/>
    <property type="match status" value="1"/>
</dbReference>
<organism evidence="9 10">
    <name type="scientific">Candidatus Uhrbacteria bacterium CG10_big_fil_rev_8_21_14_0_10_48_11</name>
    <dbReference type="NCBI Taxonomy" id="1975037"/>
    <lineage>
        <taxon>Bacteria</taxon>
        <taxon>Candidatus Uhriibacteriota</taxon>
    </lineage>
</organism>
<comment type="similarity">
    <text evidence="7">Belongs to the MraZ family.</text>
</comment>
<dbReference type="HAMAP" id="MF_01008">
    <property type="entry name" value="MraZ"/>
    <property type="match status" value="1"/>
</dbReference>
<keyword evidence="3" id="KW-0677">Repeat</keyword>
<dbReference type="Pfam" id="PF02381">
    <property type="entry name" value="MraZ"/>
    <property type="match status" value="2"/>
</dbReference>
<dbReference type="InterPro" id="IPR037914">
    <property type="entry name" value="SpoVT-AbrB_sf"/>
</dbReference>
<sequence>MFLGEYQHSVDEKGRIAIPVKFRAALQKGAVITRGIDHCLFVYPIKEWEALAAKLAALPVSQANTRAFARLMLAGAMEVTPDRQGRVILPDYLRRYGKLSRNVVLAGLYNRLELWDATTWENYRKGTEKNGAAIAEAMHDLGV</sequence>
<dbReference type="AlphaFoldDB" id="A0A2M8LDF1"/>
<dbReference type="GO" id="GO:0003700">
    <property type="term" value="F:DNA-binding transcription factor activity"/>
    <property type="evidence" value="ECO:0007669"/>
    <property type="project" value="UniProtKB-UniRule"/>
</dbReference>
<dbReference type="GO" id="GO:2000143">
    <property type="term" value="P:negative regulation of DNA-templated transcription initiation"/>
    <property type="evidence" value="ECO:0007669"/>
    <property type="project" value="TreeGrafter"/>
</dbReference>
<evidence type="ECO:0000259" key="8">
    <source>
        <dbReference type="PROSITE" id="PS51740"/>
    </source>
</evidence>
<protein>
    <recommendedName>
        <fullName evidence="1 7">Transcriptional regulator MraZ</fullName>
    </recommendedName>
</protein>
<keyword evidence="6 7" id="KW-0804">Transcription</keyword>
<dbReference type="InterPro" id="IPR035642">
    <property type="entry name" value="MraZ_N"/>
</dbReference>
<name>A0A2M8LDF1_9BACT</name>
<keyword evidence="5 7" id="KW-0238">DNA-binding</keyword>
<dbReference type="PROSITE" id="PS51740">
    <property type="entry name" value="SPOVT_ABRB"/>
    <property type="match status" value="2"/>
</dbReference>
<evidence type="ECO:0000256" key="6">
    <source>
        <dbReference type="ARBA" id="ARBA00023163"/>
    </source>
</evidence>
<feature type="domain" description="SpoVT-AbrB" evidence="8">
    <location>
        <begin position="76"/>
        <end position="119"/>
    </location>
</feature>
<evidence type="ECO:0000256" key="5">
    <source>
        <dbReference type="ARBA" id="ARBA00023125"/>
    </source>
</evidence>
<dbReference type="Proteomes" id="UP000231152">
    <property type="component" value="Unassembled WGS sequence"/>
</dbReference>
<evidence type="ECO:0000313" key="10">
    <source>
        <dbReference type="Proteomes" id="UP000231152"/>
    </source>
</evidence>
<evidence type="ECO:0000256" key="2">
    <source>
        <dbReference type="ARBA" id="ARBA00022490"/>
    </source>
</evidence>
<keyword evidence="2 7" id="KW-0963">Cytoplasm</keyword>
<keyword evidence="9" id="KW-0131">Cell cycle</keyword>
<dbReference type="InterPro" id="IPR007159">
    <property type="entry name" value="SpoVT-AbrB_dom"/>
</dbReference>
<dbReference type="CDD" id="cd16321">
    <property type="entry name" value="MraZ_C"/>
    <property type="match status" value="1"/>
</dbReference>